<feature type="chain" id="PRO_5028250158" evidence="3">
    <location>
        <begin position="20"/>
        <end position="475"/>
    </location>
</feature>
<dbReference type="SUPFAM" id="SSF50630">
    <property type="entry name" value="Acid proteases"/>
    <property type="match status" value="1"/>
</dbReference>
<feature type="active site" evidence="2">
    <location>
        <position position="151"/>
    </location>
</feature>
<protein>
    <submittedName>
        <fullName evidence="6">Aspartyl protease AED1-like</fullName>
    </submittedName>
</protein>
<feature type="active site" evidence="2">
    <location>
        <position position="351"/>
    </location>
</feature>
<dbReference type="GeneID" id="116210439"/>
<dbReference type="GO" id="GO:0006508">
    <property type="term" value="P:proteolysis"/>
    <property type="evidence" value="ECO:0007669"/>
    <property type="project" value="InterPro"/>
</dbReference>
<dbReference type="GO" id="GO:0004190">
    <property type="term" value="F:aspartic-type endopeptidase activity"/>
    <property type="evidence" value="ECO:0007669"/>
    <property type="project" value="InterPro"/>
</dbReference>
<dbReference type="Proteomes" id="UP000515151">
    <property type="component" value="Chromosome 6"/>
</dbReference>
<feature type="domain" description="Peptidase A1" evidence="4">
    <location>
        <begin position="133"/>
        <end position="469"/>
    </location>
</feature>
<comment type="similarity">
    <text evidence="1">Belongs to the peptidase A1 family.</text>
</comment>
<evidence type="ECO:0000256" key="3">
    <source>
        <dbReference type="SAM" id="SignalP"/>
    </source>
</evidence>
<gene>
    <name evidence="6" type="primary">LOC116210439</name>
</gene>
<dbReference type="InterPro" id="IPR032861">
    <property type="entry name" value="TAXi_N"/>
</dbReference>
<dbReference type="AlphaFoldDB" id="A0A6P8E400"/>
<keyword evidence="5" id="KW-1185">Reference proteome</keyword>
<evidence type="ECO:0000313" key="6">
    <source>
        <dbReference type="RefSeq" id="XP_031400166.1"/>
    </source>
</evidence>
<keyword evidence="3" id="KW-0732">Signal</keyword>
<dbReference type="OrthoDB" id="851051at2759"/>
<dbReference type="InterPro" id="IPR033121">
    <property type="entry name" value="PEPTIDASE_A1"/>
</dbReference>
<dbReference type="InterPro" id="IPR021109">
    <property type="entry name" value="Peptidase_aspartic_dom_sf"/>
</dbReference>
<dbReference type="Pfam" id="PF14543">
    <property type="entry name" value="TAXi_N"/>
    <property type="match status" value="2"/>
</dbReference>
<feature type="signal peptide" evidence="3">
    <location>
        <begin position="1"/>
        <end position="19"/>
    </location>
</feature>
<dbReference type="RefSeq" id="XP_031400166.1">
    <property type="nucleotide sequence ID" value="XM_031544306.1"/>
</dbReference>
<dbReference type="InterPro" id="IPR032799">
    <property type="entry name" value="TAXi_C"/>
</dbReference>
<proteinExistence type="inferred from homology"/>
<reference evidence="5" key="1">
    <citation type="journal article" date="2020" name="Plant Biotechnol. J.">
        <title>The pomegranate (Punica granatum L.) draft genome dissects genetic divergence between soft- and hard-seeded cultivars.</title>
        <authorList>
            <person name="Luo X."/>
            <person name="Li H."/>
            <person name="Wu Z."/>
            <person name="Yao W."/>
            <person name="Zhao P."/>
            <person name="Cao D."/>
            <person name="Yu H."/>
            <person name="Li K."/>
            <person name="Poudel K."/>
            <person name="Zhao D."/>
            <person name="Zhang F."/>
            <person name="Xia X."/>
            <person name="Chen L."/>
            <person name="Wang Q."/>
            <person name="Jing D."/>
            <person name="Cao S."/>
        </authorList>
    </citation>
    <scope>NUCLEOTIDE SEQUENCE [LARGE SCALE GENOMIC DNA]</scope>
    <source>
        <strain evidence="5">cv. Tunisia</strain>
    </source>
</reference>
<evidence type="ECO:0000256" key="1">
    <source>
        <dbReference type="ARBA" id="ARBA00007447"/>
    </source>
</evidence>
<dbReference type="Gene3D" id="2.40.70.10">
    <property type="entry name" value="Acid Proteases"/>
    <property type="match status" value="2"/>
</dbReference>
<dbReference type="Pfam" id="PF14541">
    <property type="entry name" value="TAXi_C"/>
    <property type="match status" value="1"/>
</dbReference>
<dbReference type="PANTHER" id="PTHR13683">
    <property type="entry name" value="ASPARTYL PROTEASES"/>
    <property type="match status" value="1"/>
</dbReference>
<organism evidence="5 6">
    <name type="scientific">Punica granatum</name>
    <name type="common">Pomegranate</name>
    <dbReference type="NCBI Taxonomy" id="22663"/>
    <lineage>
        <taxon>Eukaryota</taxon>
        <taxon>Viridiplantae</taxon>
        <taxon>Streptophyta</taxon>
        <taxon>Embryophyta</taxon>
        <taxon>Tracheophyta</taxon>
        <taxon>Spermatophyta</taxon>
        <taxon>Magnoliopsida</taxon>
        <taxon>eudicotyledons</taxon>
        <taxon>Gunneridae</taxon>
        <taxon>Pentapetalae</taxon>
        <taxon>rosids</taxon>
        <taxon>malvids</taxon>
        <taxon>Myrtales</taxon>
        <taxon>Lythraceae</taxon>
        <taxon>Punica</taxon>
    </lineage>
</organism>
<name>A0A6P8E400_PUNGR</name>
<dbReference type="InterPro" id="IPR001461">
    <property type="entry name" value="Aspartic_peptidase_A1"/>
</dbReference>
<reference evidence="6" key="2">
    <citation type="submission" date="2025-08" db="UniProtKB">
        <authorList>
            <consortium name="RefSeq"/>
        </authorList>
    </citation>
    <scope>IDENTIFICATION</scope>
    <source>
        <tissue evidence="6">Leaf</tissue>
    </source>
</reference>
<evidence type="ECO:0000256" key="2">
    <source>
        <dbReference type="PIRSR" id="PIRSR601461-1"/>
    </source>
</evidence>
<accession>A0A6P8E400</accession>
<dbReference type="PANTHER" id="PTHR13683:SF750">
    <property type="entry name" value="ASPARTYL PROTEASE AED1"/>
    <property type="match status" value="1"/>
</dbReference>
<sequence>MAICYLLSVVLLFSFHNELEKWCVLGARMGLSEHQYHHVLDMKSLVPATTCVTPSTGPAQQYGLPLVHRRGPCSPLHQDQPHNPSMIFLRDKARYQLIASSIASSWHGHNVNPPPREQGEDMTVPVPGMEGDFLVTVGLGSPTRSLTLILDTGCDLTWTQCIPCPDAGCYKQEDPYYEPSKSSTYSDPQFYHSPSTYKIFYEDKSYSYGYYARDTLTLGPNYKFPNFVFGCGQNNSSNGFGSTAGILGLGKGTHTLVSQTAYKFNQIFCYCIPPTFSTNGYLLFGLGARKYCHPEMFTPLVSALPARPQYFVNLLSITIEDQTLSFTNLIKPNPSPSSSPSSSSSYKTIIDSGTTITRLPQSVYAVLCSAFQNYMWGYPEAPELPPLLDTCYDLEDYEDVKLPRIVLNFEQANVTLDPSGIIWRESNSQVCLAFSGNTDQKDDLIIIGSTQQSKLDILYDVKSKRVGFGRGSCGV</sequence>
<evidence type="ECO:0000313" key="5">
    <source>
        <dbReference type="Proteomes" id="UP000515151"/>
    </source>
</evidence>
<evidence type="ECO:0000259" key="4">
    <source>
        <dbReference type="PROSITE" id="PS51767"/>
    </source>
</evidence>
<dbReference type="PROSITE" id="PS51767">
    <property type="entry name" value="PEPTIDASE_A1"/>
    <property type="match status" value="1"/>
</dbReference>